<protein>
    <recommendedName>
        <fullName evidence="4">Glycosyltransferase family 9 protein</fullName>
    </recommendedName>
</protein>
<dbReference type="InterPro" id="IPR002201">
    <property type="entry name" value="Glyco_trans_9"/>
</dbReference>
<dbReference type="SUPFAM" id="SSF53756">
    <property type="entry name" value="UDP-Glycosyltransferase/glycogen phosphorylase"/>
    <property type="match status" value="1"/>
</dbReference>
<accession>A0A382D9S5</accession>
<dbReference type="Pfam" id="PF01075">
    <property type="entry name" value="Glyco_transf_9"/>
    <property type="match status" value="1"/>
</dbReference>
<dbReference type="PANTHER" id="PTHR30160">
    <property type="entry name" value="TETRAACYLDISACCHARIDE 4'-KINASE-RELATED"/>
    <property type="match status" value="1"/>
</dbReference>
<keyword evidence="2" id="KW-0808">Transferase</keyword>
<evidence type="ECO:0000313" key="3">
    <source>
        <dbReference type="EMBL" id="SVB34899.1"/>
    </source>
</evidence>
<evidence type="ECO:0000256" key="1">
    <source>
        <dbReference type="ARBA" id="ARBA00022676"/>
    </source>
</evidence>
<keyword evidence="1" id="KW-0328">Glycosyltransferase</keyword>
<proteinExistence type="predicted"/>
<reference evidence="3" key="1">
    <citation type="submission" date="2018-05" db="EMBL/GenBank/DDBJ databases">
        <authorList>
            <person name="Lanie J.A."/>
            <person name="Ng W.-L."/>
            <person name="Kazmierczak K.M."/>
            <person name="Andrzejewski T.M."/>
            <person name="Davidsen T.M."/>
            <person name="Wayne K.J."/>
            <person name="Tettelin H."/>
            <person name="Glass J.I."/>
            <person name="Rusch D."/>
            <person name="Podicherti R."/>
            <person name="Tsui H.-C.T."/>
            <person name="Winkler M.E."/>
        </authorList>
    </citation>
    <scope>NUCLEOTIDE SEQUENCE</scope>
</reference>
<feature type="non-terminal residue" evidence="3">
    <location>
        <position position="1"/>
    </location>
</feature>
<evidence type="ECO:0000256" key="2">
    <source>
        <dbReference type="ARBA" id="ARBA00022679"/>
    </source>
</evidence>
<dbReference type="GO" id="GO:0005829">
    <property type="term" value="C:cytosol"/>
    <property type="evidence" value="ECO:0007669"/>
    <property type="project" value="TreeGrafter"/>
</dbReference>
<name>A0A382D9S5_9ZZZZ</name>
<organism evidence="3">
    <name type="scientific">marine metagenome</name>
    <dbReference type="NCBI Taxonomy" id="408172"/>
    <lineage>
        <taxon>unclassified sequences</taxon>
        <taxon>metagenomes</taxon>
        <taxon>ecological metagenomes</taxon>
    </lineage>
</organism>
<dbReference type="CDD" id="cd03789">
    <property type="entry name" value="GT9_LPS_heptosyltransferase"/>
    <property type="match status" value="1"/>
</dbReference>
<sequence length="357" mass="39864">LVGNKTDIPKILLIKLGAAGELVAASPFFDQLRKHFPHSEIVLVVGRSSYAAVEHNPNISRFILADDLDLYRGGLIRRSLEFFRLICKLRKEDFDLSFVLERGMAFRLLSCLAGIPVRVGFGRGRKDLFLTHSVPGHQIQNESESYLDLLRKMDIPAVFKKTFYYLSDEEKEFMDLFLERHSITGKEQVIAVAPGGGESAKRTMLTRHWPVQNYIELIQRLKKDERSSRVILVGGTDDREITNRIIQICPDCLDATDLSLGDMASIFRGCSLFVGNDHARNHIAAAMGVPSIRILGPADSRPSTSFDMVNDASAASVKPSPSLIEGKFSRPSDAEFPVTVSVDEVWRHLKTIGGYCQ</sequence>
<dbReference type="GO" id="GO:0009244">
    <property type="term" value="P:lipopolysaccharide core region biosynthetic process"/>
    <property type="evidence" value="ECO:0007669"/>
    <property type="project" value="TreeGrafter"/>
</dbReference>
<gene>
    <name evidence="3" type="ORF">METZ01_LOCUS187753</name>
</gene>
<dbReference type="InterPro" id="IPR051199">
    <property type="entry name" value="LPS_LOS_Heptosyltrfase"/>
</dbReference>
<dbReference type="AlphaFoldDB" id="A0A382D9S5"/>
<dbReference type="EMBL" id="UINC01038215">
    <property type="protein sequence ID" value="SVB34899.1"/>
    <property type="molecule type" value="Genomic_DNA"/>
</dbReference>
<dbReference type="GO" id="GO:0008713">
    <property type="term" value="F:ADP-heptose-lipopolysaccharide heptosyltransferase activity"/>
    <property type="evidence" value="ECO:0007669"/>
    <property type="project" value="TreeGrafter"/>
</dbReference>
<dbReference type="Gene3D" id="3.40.50.2000">
    <property type="entry name" value="Glycogen Phosphorylase B"/>
    <property type="match status" value="2"/>
</dbReference>
<evidence type="ECO:0008006" key="4">
    <source>
        <dbReference type="Google" id="ProtNLM"/>
    </source>
</evidence>